<evidence type="ECO:0000256" key="1">
    <source>
        <dbReference type="SAM" id="Phobius"/>
    </source>
</evidence>
<organism evidence="2 3">
    <name type="scientific">Mucor saturninus</name>
    <dbReference type="NCBI Taxonomy" id="64648"/>
    <lineage>
        <taxon>Eukaryota</taxon>
        <taxon>Fungi</taxon>
        <taxon>Fungi incertae sedis</taxon>
        <taxon>Mucoromycota</taxon>
        <taxon>Mucoromycotina</taxon>
        <taxon>Mucoromycetes</taxon>
        <taxon>Mucorales</taxon>
        <taxon>Mucorineae</taxon>
        <taxon>Mucoraceae</taxon>
        <taxon>Mucor</taxon>
    </lineage>
</organism>
<dbReference type="EMBL" id="JAEPRD010000064">
    <property type="protein sequence ID" value="KAG2202153.1"/>
    <property type="molecule type" value="Genomic_DNA"/>
</dbReference>
<keyword evidence="1" id="KW-1133">Transmembrane helix</keyword>
<sequence length="188" mass="22277">MTVLDHESLPSNEFYQDYFPTIVLCLCTVYILSYFIRYGLHQFRRYRDRKKQQEKKYLIQHWQRRHLQQHTTAVTFPPFTYTTTSSCTLNSSTLPTGGHHSKLPQQQKAWSSKPKNKYQWISKHQRLNLLWHWSVSMGYVEYDHAKGLNALVQQLSVVRFQPQCIPCQTGTSPTEEFPFYQSFAPPNL</sequence>
<dbReference type="AlphaFoldDB" id="A0A8H7R2L1"/>
<gene>
    <name evidence="2" type="ORF">INT47_008125</name>
</gene>
<reference evidence="2" key="1">
    <citation type="submission" date="2020-12" db="EMBL/GenBank/DDBJ databases">
        <title>Metabolic potential, ecology and presence of endohyphal bacteria is reflected in genomic diversity of Mucoromycotina.</title>
        <authorList>
            <person name="Muszewska A."/>
            <person name="Okrasinska A."/>
            <person name="Steczkiewicz K."/>
            <person name="Drgas O."/>
            <person name="Orlowska M."/>
            <person name="Perlinska-Lenart U."/>
            <person name="Aleksandrzak-Piekarczyk T."/>
            <person name="Szatraj K."/>
            <person name="Zielenkiewicz U."/>
            <person name="Pilsyk S."/>
            <person name="Malc E."/>
            <person name="Mieczkowski P."/>
            <person name="Kruszewska J.S."/>
            <person name="Biernat P."/>
            <person name="Pawlowska J."/>
        </authorList>
    </citation>
    <scope>NUCLEOTIDE SEQUENCE</scope>
    <source>
        <strain evidence="2">WA0000017839</strain>
    </source>
</reference>
<feature type="transmembrane region" description="Helical" evidence="1">
    <location>
        <begin position="18"/>
        <end position="40"/>
    </location>
</feature>
<accession>A0A8H7R2L1</accession>
<name>A0A8H7R2L1_9FUNG</name>
<keyword evidence="1" id="KW-0812">Transmembrane</keyword>
<dbReference type="Proteomes" id="UP000603453">
    <property type="component" value="Unassembled WGS sequence"/>
</dbReference>
<keyword evidence="3" id="KW-1185">Reference proteome</keyword>
<evidence type="ECO:0000313" key="2">
    <source>
        <dbReference type="EMBL" id="KAG2202153.1"/>
    </source>
</evidence>
<protein>
    <submittedName>
        <fullName evidence="2">Uncharacterized protein</fullName>
    </submittedName>
</protein>
<evidence type="ECO:0000313" key="3">
    <source>
        <dbReference type="Proteomes" id="UP000603453"/>
    </source>
</evidence>
<dbReference type="OrthoDB" id="2284119at2759"/>
<keyword evidence="1" id="KW-0472">Membrane</keyword>
<comment type="caution">
    <text evidence="2">The sequence shown here is derived from an EMBL/GenBank/DDBJ whole genome shotgun (WGS) entry which is preliminary data.</text>
</comment>
<proteinExistence type="predicted"/>